<dbReference type="AlphaFoldDB" id="A0A7W7RBE1"/>
<accession>A0A7W7RBE1</accession>
<keyword evidence="3" id="KW-1185">Reference proteome</keyword>
<protein>
    <submittedName>
        <fullName evidence="2">DNA-binding NarL/FixJ family response regulator</fullName>
    </submittedName>
</protein>
<dbReference type="InterPro" id="IPR000792">
    <property type="entry name" value="Tscrpt_reg_LuxR_C"/>
</dbReference>
<dbReference type="SMART" id="SM00421">
    <property type="entry name" value="HTH_LUXR"/>
    <property type="match status" value="1"/>
</dbReference>
<dbReference type="SUPFAM" id="SSF46894">
    <property type="entry name" value="C-terminal effector domain of the bipartite response regulators"/>
    <property type="match status" value="1"/>
</dbReference>
<evidence type="ECO:0000313" key="2">
    <source>
        <dbReference type="EMBL" id="MBB4928915.1"/>
    </source>
</evidence>
<name>A0A7W7RBE1_KITKI</name>
<dbReference type="GO" id="GO:0003677">
    <property type="term" value="F:DNA binding"/>
    <property type="evidence" value="ECO:0007669"/>
    <property type="project" value="UniProtKB-KW"/>
</dbReference>
<proteinExistence type="predicted"/>
<dbReference type="Gene3D" id="1.10.10.10">
    <property type="entry name" value="Winged helix-like DNA-binding domain superfamily/Winged helix DNA-binding domain"/>
    <property type="match status" value="1"/>
</dbReference>
<gene>
    <name evidence="2" type="ORF">FHR34_008012</name>
</gene>
<sequence length="56" mass="6100">MPGRFAIGRGWSHGEIAELLVLSESTVRTHIDRAPAKIGARDRIRTAILAYDLGLA</sequence>
<dbReference type="InterPro" id="IPR016032">
    <property type="entry name" value="Sig_transdc_resp-reg_C-effctor"/>
</dbReference>
<feature type="domain" description="HTH luxR-type" evidence="1">
    <location>
        <begin position="5"/>
        <end position="50"/>
    </location>
</feature>
<organism evidence="2 3">
    <name type="scientific">Kitasatospora kifunensis</name>
    <name type="common">Streptomyces kifunensis</name>
    <dbReference type="NCBI Taxonomy" id="58351"/>
    <lineage>
        <taxon>Bacteria</taxon>
        <taxon>Bacillati</taxon>
        <taxon>Actinomycetota</taxon>
        <taxon>Actinomycetes</taxon>
        <taxon>Kitasatosporales</taxon>
        <taxon>Streptomycetaceae</taxon>
        <taxon>Kitasatospora</taxon>
    </lineage>
</organism>
<evidence type="ECO:0000259" key="1">
    <source>
        <dbReference type="SMART" id="SM00421"/>
    </source>
</evidence>
<dbReference type="Pfam" id="PF00196">
    <property type="entry name" value="GerE"/>
    <property type="match status" value="1"/>
</dbReference>
<comment type="caution">
    <text evidence="2">The sequence shown here is derived from an EMBL/GenBank/DDBJ whole genome shotgun (WGS) entry which is preliminary data.</text>
</comment>
<dbReference type="EMBL" id="JACHJV010000003">
    <property type="protein sequence ID" value="MBB4928915.1"/>
    <property type="molecule type" value="Genomic_DNA"/>
</dbReference>
<dbReference type="Proteomes" id="UP000540506">
    <property type="component" value="Unassembled WGS sequence"/>
</dbReference>
<reference evidence="2 3" key="1">
    <citation type="submission" date="2020-08" db="EMBL/GenBank/DDBJ databases">
        <title>Sequencing the genomes of 1000 actinobacteria strains.</title>
        <authorList>
            <person name="Klenk H.-P."/>
        </authorList>
    </citation>
    <scope>NUCLEOTIDE SEQUENCE [LARGE SCALE GENOMIC DNA]</scope>
    <source>
        <strain evidence="2 3">DSM 41654</strain>
    </source>
</reference>
<dbReference type="InterPro" id="IPR036388">
    <property type="entry name" value="WH-like_DNA-bd_sf"/>
</dbReference>
<keyword evidence="2" id="KW-0238">DNA-binding</keyword>
<dbReference type="GO" id="GO:0006355">
    <property type="term" value="P:regulation of DNA-templated transcription"/>
    <property type="evidence" value="ECO:0007669"/>
    <property type="project" value="InterPro"/>
</dbReference>
<evidence type="ECO:0000313" key="3">
    <source>
        <dbReference type="Proteomes" id="UP000540506"/>
    </source>
</evidence>